<dbReference type="InterPro" id="IPR036028">
    <property type="entry name" value="SH3-like_dom_sf"/>
</dbReference>
<protein>
    <recommendedName>
        <fullName evidence="3">SH3 domain containing protein</fullName>
    </recommendedName>
</protein>
<dbReference type="SUPFAM" id="SSF50044">
    <property type="entry name" value="SH3-domain"/>
    <property type="match status" value="1"/>
</dbReference>
<dbReference type="Gene3D" id="2.30.30.40">
    <property type="entry name" value="SH3 Domains"/>
    <property type="match status" value="1"/>
</dbReference>
<keyword evidence="2" id="KW-1185">Reference proteome</keyword>
<dbReference type="EMBL" id="BAAFRS010000061">
    <property type="protein sequence ID" value="GAB1220920.1"/>
    <property type="molecule type" value="Genomic_DNA"/>
</dbReference>
<reference evidence="1 2" key="1">
    <citation type="journal article" date="2019" name="PLoS Negl. Trop. Dis.">
        <title>Whole genome sequencing of Entamoeba nuttalli reveals mammalian host-related molecular signatures and a novel octapeptide-repeat surface protein.</title>
        <authorList>
            <person name="Tanaka M."/>
            <person name="Makiuchi T."/>
            <person name="Komiyama T."/>
            <person name="Shiina T."/>
            <person name="Osaki K."/>
            <person name="Tachibana H."/>
        </authorList>
    </citation>
    <scope>NUCLEOTIDE SEQUENCE [LARGE SCALE GENOMIC DNA]</scope>
    <source>
        <strain evidence="1 2">P19-061405</strain>
    </source>
</reference>
<gene>
    <name evidence="1" type="ORF">ENUP19_0061G0078</name>
</gene>
<organism evidence="1 2">
    <name type="scientific">Entamoeba nuttalli</name>
    <dbReference type="NCBI Taxonomy" id="412467"/>
    <lineage>
        <taxon>Eukaryota</taxon>
        <taxon>Amoebozoa</taxon>
        <taxon>Evosea</taxon>
        <taxon>Archamoebae</taxon>
        <taxon>Mastigamoebida</taxon>
        <taxon>Entamoebidae</taxon>
        <taxon>Entamoeba</taxon>
    </lineage>
</organism>
<evidence type="ECO:0000313" key="2">
    <source>
        <dbReference type="Proteomes" id="UP001628156"/>
    </source>
</evidence>
<comment type="caution">
    <text evidence="1">The sequence shown here is derived from an EMBL/GenBank/DDBJ whole genome shotgun (WGS) entry which is preliminary data.</text>
</comment>
<sequence length="55" mass="6364">MSESTVYLKAIDSFQSNTLSKLSYKKGDIIEFITMLPREKIRGRLHGKFDNQSLK</sequence>
<name>A0ABQ0DDK6_9EUKA</name>
<evidence type="ECO:0008006" key="3">
    <source>
        <dbReference type="Google" id="ProtNLM"/>
    </source>
</evidence>
<proteinExistence type="predicted"/>
<evidence type="ECO:0000313" key="1">
    <source>
        <dbReference type="EMBL" id="GAB1220920.1"/>
    </source>
</evidence>
<dbReference type="Proteomes" id="UP001628156">
    <property type="component" value="Unassembled WGS sequence"/>
</dbReference>
<accession>A0ABQ0DDK6</accession>